<evidence type="ECO:0000259" key="2">
    <source>
        <dbReference type="Pfam" id="PF13699"/>
    </source>
</evidence>
<dbReference type="eggNOG" id="COG3266">
    <property type="taxonomic scope" value="Bacteria"/>
</dbReference>
<evidence type="ECO:0000256" key="1">
    <source>
        <dbReference type="SAM" id="MobiDB-lite"/>
    </source>
</evidence>
<feature type="domain" description="eCIS core" evidence="2">
    <location>
        <begin position="113"/>
        <end position="184"/>
    </location>
</feature>
<protein>
    <recommendedName>
        <fullName evidence="2">eCIS core domain-containing protein</fullName>
    </recommendedName>
</protein>
<keyword evidence="4" id="KW-1185">Reference proteome</keyword>
<evidence type="ECO:0000313" key="3">
    <source>
        <dbReference type="EMBL" id="AGS68037.1"/>
    </source>
</evidence>
<evidence type="ECO:0000313" key="4">
    <source>
        <dbReference type="Proteomes" id="UP000015423"/>
    </source>
</evidence>
<gene>
    <name evidence="3" type="ORF">B446_06065</name>
</gene>
<feature type="compositionally biased region" description="Basic and acidic residues" evidence="1">
    <location>
        <begin position="200"/>
        <end position="214"/>
    </location>
</feature>
<name>S5VBX8_STRC3</name>
<dbReference type="PATRIC" id="fig|1214242.5.peg.1257"/>
<dbReference type="Proteomes" id="UP000015423">
    <property type="component" value="Chromosome"/>
</dbReference>
<accession>S5VBX8</accession>
<dbReference type="STRING" id="1214242.B446_06065"/>
<organism evidence="3 4">
    <name type="scientific">Streptomyces collinus (strain DSM 40733 / Tue 365)</name>
    <dbReference type="NCBI Taxonomy" id="1214242"/>
    <lineage>
        <taxon>Bacteria</taxon>
        <taxon>Bacillati</taxon>
        <taxon>Actinomycetota</taxon>
        <taxon>Actinomycetes</taxon>
        <taxon>Kitasatosporales</taxon>
        <taxon>Streptomycetaceae</taxon>
        <taxon>Streptomyces</taxon>
    </lineage>
</organism>
<dbReference type="HOGENOM" id="CLU_524702_0_0_11"/>
<reference evidence="3 4" key="2">
    <citation type="journal article" date="2013" name="J. Biotechnol.">
        <title>Complete genome sequence of the kirromycin producer Streptomyces collinus Tu 365 consisting of a linear chromosome and two linear plasmids.</title>
        <authorList>
            <person name="Ruckert C."/>
            <person name="Szczepanowski R."/>
            <person name="Albersmeier A."/>
            <person name="Goesmann A."/>
            <person name="Iftime D."/>
            <person name="Musiol E.M."/>
            <person name="Blin K."/>
            <person name="Wohlleben W."/>
            <person name="Puhler A."/>
            <person name="Kalinowski J."/>
            <person name="Weber T."/>
        </authorList>
    </citation>
    <scope>NUCLEOTIDE SEQUENCE [LARGE SCALE GENOMIC DNA]</scope>
    <source>
        <strain evidence="4">DSM 40733 / Tue 365</strain>
    </source>
</reference>
<dbReference type="KEGG" id="sci:B446_06065"/>
<proteinExistence type="predicted"/>
<feature type="region of interest" description="Disordered" evidence="1">
    <location>
        <begin position="79"/>
        <end position="105"/>
    </location>
</feature>
<feature type="compositionally biased region" description="Basic and acidic residues" evidence="1">
    <location>
        <begin position="223"/>
        <end position="237"/>
    </location>
</feature>
<feature type="region of interest" description="Disordered" evidence="1">
    <location>
        <begin position="182"/>
        <end position="269"/>
    </location>
</feature>
<dbReference type="EMBL" id="CP006259">
    <property type="protein sequence ID" value="AGS68037.1"/>
    <property type="molecule type" value="Genomic_DNA"/>
</dbReference>
<dbReference type="Pfam" id="PF13699">
    <property type="entry name" value="eCIS_core"/>
    <property type="match status" value="1"/>
</dbReference>
<sequence length="519" mass="55149">MQRSGRRTGETEAEQPVRGVAAARRETSSAGAAVPPPLTADVLRAAQGGAGNAAVTGMIARRARRAPAQEHAGVHEDAHSAHQHGAGHLREAAAQPGAADAVNSVVRSAGSRLPASLQREMEARFSGEDFSDVAVHTGAAARRSAEAVGAEAYTTGTRHIVLRGAIDKKTLAHELEHVRQQRAGAVAGTDDGSGLSISDPSDRFERSAERKAEQVMRGGADVQRSEDHTTDAVHRTTEASAEVQRMPPKKKQSKKPAGDNPPAAAATSSKTVFEEIMEYFEGRSEEFKAKKQNEKEYILEQIGIEPGGDLFTLDEVKNDESMLDALLAEIETAKHASGFAGTGGGSSDWAASAVTSAHADMRADHPIWGDRTTLHHKISRSELDAVLASAERDRANAKPLFEFLDEVRAVLGSTAGNKKALHNMPANLEMGPASDTRTGDPGSGSDFNYTPEGAMTPRSSELKDALSLANAPAVDWGAVADKLREAQRLHEKEYGGAILSPPALERWEKVGAKWKKASD</sequence>
<feature type="region of interest" description="Disordered" evidence="1">
    <location>
        <begin position="425"/>
        <end position="460"/>
    </location>
</feature>
<dbReference type="AlphaFoldDB" id="S5VBX8"/>
<dbReference type="InterPro" id="IPR025295">
    <property type="entry name" value="eCIS_core_dom"/>
</dbReference>
<feature type="region of interest" description="Disordered" evidence="1">
    <location>
        <begin position="1"/>
        <end position="38"/>
    </location>
</feature>
<reference evidence="4" key="1">
    <citation type="submission" date="2012-10" db="EMBL/GenBank/DDBJ databases">
        <title>The complete genome sequence of Streptomyces collinus Tu 365.</title>
        <authorList>
            <person name="Ruckert C."/>
            <person name="Szczepanowski R."/>
            <person name="Goesmann A."/>
            <person name="Pross E.K."/>
            <person name="Musiol E.M."/>
            <person name="Blin K."/>
            <person name="Wohlleben W."/>
            <person name="Puhler A."/>
            <person name="Weber T."/>
            <person name="Kalinowski J."/>
        </authorList>
    </citation>
    <scope>NUCLEOTIDE SEQUENCE [LARGE SCALE GENOMIC DNA]</scope>
    <source>
        <strain evidence="4">DSM 40733 / Tue 365</strain>
    </source>
</reference>